<dbReference type="InterPro" id="IPR020904">
    <property type="entry name" value="Sc_DH/Rdtase_CS"/>
</dbReference>
<reference evidence="4 5" key="1">
    <citation type="journal article" date="2019" name="PLoS Biol.">
        <title>Sex chromosomes control vertical transmission of feminizing Wolbachia symbionts in an isopod.</title>
        <authorList>
            <person name="Becking T."/>
            <person name="Chebbi M.A."/>
            <person name="Giraud I."/>
            <person name="Moumen B."/>
            <person name="Laverre T."/>
            <person name="Caubet Y."/>
            <person name="Peccoud J."/>
            <person name="Gilbert C."/>
            <person name="Cordaux R."/>
        </authorList>
    </citation>
    <scope>NUCLEOTIDE SEQUENCE [LARGE SCALE GENOMIC DNA]</scope>
    <source>
        <strain evidence="4">ANa2</strain>
        <tissue evidence="4">Whole body excluding digestive tract and cuticle</tissue>
    </source>
</reference>
<organism evidence="4 5">
    <name type="scientific">Armadillidium nasatum</name>
    <dbReference type="NCBI Taxonomy" id="96803"/>
    <lineage>
        <taxon>Eukaryota</taxon>
        <taxon>Metazoa</taxon>
        <taxon>Ecdysozoa</taxon>
        <taxon>Arthropoda</taxon>
        <taxon>Crustacea</taxon>
        <taxon>Multicrustacea</taxon>
        <taxon>Malacostraca</taxon>
        <taxon>Eumalacostraca</taxon>
        <taxon>Peracarida</taxon>
        <taxon>Isopoda</taxon>
        <taxon>Oniscidea</taxon>
        <taxon>Crinocheta</taxon>
        <taxon>Armadillidiidae</taxon>
        <taxon>Armadillidium</taxon>
    </lineage>
</organism>
<dbReference type="PANTHER" id="PTHR43115">
    <property type="entry name" value="DEHYDROGENASE/REDUCTASE SDR FAMILY MEMBER 11"/>
    <property type="match status" value="1"/>
</dbReference>
<protein>
    <submittedName>
        <fullName evidence="4">Dehydrogenase/reductase SDR family member 11</fullName>
    </submittedName>
</protein>
<keyword evidence="5" id="KW-1185">Reference proteome</keyword>
<dbReference type="InterPro" id="IPR002347">
    <property type="entry name" value="SDR_fam"/>
</dbReference>
<dbReference type="InterPro" id="IPR036291">
    <property type="entry name" value="NAD(P)-bd_dom_sf"/>
</dbReference>
<dbReference type="PROSITE" id="PS00061">
    <property type="entry name" value="ADH_SHORT"/>
    <property type="match status" value="1"/>
</dbReference>
<dbReference type="Proteomes" id="UP000326759">
    <property type="component" value="Unassembled WGS sequence"/>
</dbReference>
<comment type="caution">
    <text evidence="4">The sequence shown here is derived from an EMBL/GenBank/DDBJ whole genome shotgun (WGS) entry which is preliminary data.</text>
</comment>
<keyword evidence="2" id="KW-0560">Oxidoreductase</keyword>
<dbReference type="PRINTS" id="PR00080">
    <property type="entry name" value="SDRFAMILY"/>
</dbReference>
<dbReference type="SUPFAM" id="SSF51735">
    <property type="entry name" value="NAD(P)-binding Rossmann-fold domains"/>
    <property type="match status" value="2"/>
</dbReference>
<name>A0A5N5T3R9_9CRUS</name>
<evidence type="ECO:0000256" key="2">
    <source>
        <dbReference type="ARBA" id="ARBA00023002"/>
    </source>
</evidence>
<dbReference type="Gene3D" id="3.40.50.720">
    <property type="entry name" value="NAD(P)-binding Rossmann-like Domain"/>
    <property type="match status" value="3"/>
</dbReference>
<gene>
    <name evidence="4" type="ORF">Anas_14013</name>
</gene>
<evidence type="ECO:0000256" key="1">
    <source>
        <dbReference type="ARBA" id="ARBA00006484"/>
    </source>
</evidence>
<dbReference type="OrthoDB" id="1933717at2759"/>
<dbReference type="PRINTS" id="PR00081">
    <property type="entry name" value="GDHRDH"/>
</dbReference>
<dbReference type="AlphaFoldDB" id="A0A5N5T3R9"/>
<dbReference type="PANTHER" id="PTHR43115:SF4">
    <property type="entry name" value="DEHYDROGENASE_REDUCTASE SDR FAMILY MEMBER 11"/>
    <property type="match status" value="1"/>
</dbReference>
<evidence type="ECO:0000313" key="4">
    <source>
        <dbReference type="EMBL" id="KAB7501012.1"/>
    </source>
</evidence>
<accession>A0A5N5T3R9</accession>
<dbReference type="EMBL" id="SEYY01012004">
    <property type="protein sequence ID" value="KAB7501012.1"/>
    <property type="molecule type" value="Genomic_DNA"/>
</dbReference>
<feature type="non-terminal residue" evidence="4">
    <location>
        <position position="1"/>
    </location>
</feature>
<dbReference type="Pfam" id="PF00106">
    <property type="entry name" value="adh_short"/>
    <property type="match status" value="2"/>
</dbReference>
<evidence type="ECO:0000313" key="5">
    <source>
        <dbReference type="Proteomes" id="UP000326759"/>
    </source>
</evidence>
<sequence length="253" mass="27970">IYILKNEKGTFLPVQCDVTKDEDIYNLFDKIKETFGGVDVCVNNAGMVGCGLDLLNGTPEEWRQISNVKCDRPLSLLKTDGEFSKGKSIAAHQVLPLGSSHFYTGTKFAVRALSEGLRQELQAANSGIKLSLPFIGCLSNKEIYEKNMTMEKWKGRVALVTGASSGIGAAICEDLVKHGMKVVGAARRIEKMQPSSRSQRPWMFLDGTPEEWRQITNVNVIALCLCSKLTVNSLKERGLDDGHIINISRYLML</sequence>
<evidence type="ECO:0000256" key="3">
    <source>
        <dbReference type="RuleBase" id="RU000363"/>
    </source>
</evidence>
<comment type="similarity">
    <text evidence="1 3">Belongs to the short-chain dehydrogenases/reductases (SDR) family.</text>
</comment>
<proteinExistence type="inferred from homology"/>
<dbReference type="GO" id="GO:0016491">
    <property type="term" value="F:oxidoreductase activity"/>
    <property type="evidence" value="ECO:0007669"/>
    <property type="project" value="UniProtKB-KW"/>
</dbReference>